<organism evidence="2 3">
    <name type="scientific">Strongyloides papillosus</name>
    <name type="common">Intestinal threadworm</name>
    <dbReference type="NCBI Taxonomy" id="174720"/>
    <lineage>
        <taxon>Eukaryota</taxon>
        <taxon>Metazoa</taxon>
        <taxon>Ecdysozoa</taxon>
        <taxon>Nematoda</taxon>
        <taxon>Chromadorea</taxon>
        <taxon>Rhabditida</taxon>
        <taxon>Tylenchina</taxon>
        <taxon>Panagrolaimomorpha</taxon>
        <taxon>Strongyloidoidea</taxon>
        <taxon>Strongyloididae</taxon>
        <taxon>Strongyloides</taxon>
    </lineage>
</organism>
<feature type="compositionally biased region" description="Polar residues" evidence="1">
    <location>
        <begin position="240"/>
        <end position="254"/>
    </location>
</feature>
<feature type="region of interest" description="Disordered" evidence="1">
    <location>
        <begin position="239"/>
        <end position="259"/>
    </location>
</feature>
<sequence length="549" mass="63284">METEHNHSPVSIFDESLIESYGISAEDKYDVTYYVDNFNGSTKFTYKKSDKRDPNNEKCFECVEFFNVPPDDFIKLGLVNFVINEIEKNEGNNENKNDMRGEDKKINNIFDKLSTIKEEKVFEVTENDISISSSKTLNNNNTDSFKKIPKIPTITITDDENEMKKCNDKDDERNPSDVNDCTNKYATIIADKICNDAFNVDGDFVNNDIKVNILNKYYDLEEIPLQIYNSDINEREVSETTDSGYLSKKSSTPDYSPPNIGEAPVYYDYHSIINKNSIKTNRKLNETDDSLEKIYQKQDDKNVLLEGENCDINNKKYNDNNELKYKFDESYAKAILKHHESFHTAKGSLSSLNSLSDEERIKTVITLKSDGFSDILNVNHCIDCILERTLQANPFYHAQPDRLSMRCSKCKPCNKHSQNDISRSYLTINDNSDDSKHECDCEDICREVNCSMCSTKVPLCKNLEHEKSCTDKYSAPVPINQISNTEKGIKFLRSDSNEMIEMVNHSMNDTTIDREKQHIPYVKPKKSWFKKLITCNSCRSGKRKIYNQS</sequence>
<protein>
    <submittedName>
        <fullName evidence="3">SH2 domain-containing protein</fullName>
    </submittedName>
</protein>
<keyword evidence="2" id="KW-1185">Reference proteome</keyword>
<proteinExistence type="predicted"/>
<accession>A0A0N5BQY1</accession>
<dbReference type="WBParaSite" id="SPAL_0000828900.1">
    <property type="protein sequence ID" value="SPAL_0000828900.1"/>
    <property type="gene ID" value="SPAL_0000828900"/>
</dbReference>
<evidence type="ECO:0000313" key="3">
    <source>
        <dbReference type="WBParaSite" id="SPAL_0000828900.1"/>
    </source>
</evidence>
<evidence type="ECO:0000313" key="2">
    <source>
        <dbReference type="Proteomes" id="UP000046392"/>
    </source>
</evidence>
<dbReference type="Proteomes" id="UP000046392">
    <property type="component" value="Unplaced"/>
</dbReference>
<reference evidence="3" key="1">
    <citation type="submission" date="2017-02" db="UniProtKB">
        <authorList>
            <consortium name="WormBaseParasite"/>
        </authorList>
    </citation>
    <scope>IDENTIFICATION</scope>
</reference>
<evidence type="ECO:0000256" key="1">
    <source>
        <dbReference type="SAM" id="MobiDB-lite"/>
    </source>
</evidence>
<dbReference type="AlphaFoldDB" id="A0A0N5BQY1"/>
<name>A0A0N5BQY1_STREA</name>